<dbReference type="Proteomes" id="UP000078046">
    <property type="component" value="Unassembled WGS sequence"/>
</dbReference>
<keyword evidence="3" id="KW-1185">Reference proteome</keyword>
<reference evidence="2 3" key="1">
    <citation type="submission" date="2016-04" db="EMBL/GenBank/DDBJ databases">
        <title>The genome of Intoshia linei affirms orthonectids as highly simplified spiralians.</title>
        <authorList>
            <person name="Mikhailov K.V."/>
            <person name="Slusarev G.S."/>
            <person name="Nikitin M.A."/>
            <person name="Logacheva M.D."/>
            <person name="Penin A."/>
            <person name="Aleoshin V."/>
            <person name="Panchin Y.V."/>
        </authorList>
    </citation>
    <scope>NUCLEOTIDE SEQUENCE [LARGE SCALE GENOMIC DNA]</scope>
    <source>
        <strain evidence="2">Intl2013</strain>
        <tissue evidence="2">Whole animal</tissue>
    </source>
</reference>
<evidence type="ECO:0000313" key="3">
    <source>
        <dbReference type="Proteomes" id="UP000078046"/>
    </source>
</evidence>
<accession>A0A177B255</accession>
<organism evidence="2 3">
    <name type="scientific">Intoshia linei</name>
    <dbReference type="NCBI Taxonomy" id="1819745"/>
    <lineage>
        <taxon>Eukaryota</taxon>
        <taxon>Metazoa</taxon>
        <taxon>Spiralia</taxon>
        <taxon>Lophotrochozoa</taxon>
        <taxon>Mesozoa</taxon>
        <taxon>Orthonectida</taxon>
        <taxon>Rhopaluridae</taxon>
        <taxon>Intoshia</taxon>
    </lineage>
</organism>
<protein>
    <submittedName>
        <fullName evidence="2">Uncharacterized protein</fullName>
    </submittedName>
</protein>
<keyword evidence="1" id="KW-0812">Transmembrane</keyword>
<evidence type="ECO:0000313" key="2">
    <source>
        <dbReference type="EMBL" id="OAF68316.1"/>
    </source>
</evidence>
<comment type="caution">
    <text evidence="2">The sequence shown here is derived from an EMBL/GenBank/DDBJ whole genome shotgun (WGS) entry which is preliminary data.</text>
</comment>
<sequence>MEILKREQEYLDDAFWINFLIIFAVCLIIISIFIVLGWLICTVVNFLIEKNKCKKFKLKELNQYKLSMFLMKNEINNIEKQIKCSCCKLCHIRRLKKSLDTVMILMKNGKMSNKLTKIDVKKMLHQVKNSVYNYANSVNNDNASKSVDDNVKFLS</sequence>
<evidence type="ECO:0000256" key="1">
    <source>
        <dbReference type="SAM" id="Phobius"/>
    </source>
</evidence>
<gene>
    <name evidence="2" type="ORF">A3Q56_03944</name>
</gene>
<keyword evidence="1" id="KW-1133">Transmembrane helix</keyword>
<dbReference type="AlphaFoldDB" id="A0A177B255"/>
<dbReference type="EMBL" id="LWCA01000469">
    <property type="protein sequence ID" value="OAF68316.1"/>
    <property type="molecule type" value="Genomic_DNA"/>
</dbReference>
<name>A0A177B255_9BILA</name>
<keyword evidence="1" id="KW-0472">Membrane</keyword>
<feature type="transmembrane region" description="Helical" evidence="1">
    <location>
        <begin position="15"/>
        <end position="48"/>
    </location>
</feature>
<proteinExistence type="predicted"/>